<feature type="binding site" evidence="4">
    <location>
        <position position="36"/>
    </location>
    <ligand>
        <name>NAD(+)</name>
        <dbReference type="ChEBI" id="CHEBI:57540"/>
    </ligand>
</feature>
<comment type="similarity">
    <text evidence="1">Belongs to the 3-hydroxyacyl-CoA dehydrogenase family.</text>
</comment>
<evidence type="ECO:0000259" key="5">
    <source>
        <dbReference type="Pfam" id="PF00725"/>
    </source>
</evidence>
<evidence type="ECO:0000256" key="1">
    <source>
        <dbReference type="ARBA" id="ARBA00009463"/>
    </source>
</evidence>
<dbReference type="Pfam" id="PF00725">
    <property type="entry name" value="3HCDH"/>
    <property type="match status" value="1"/>
</dbReference>
<dbReference type="InterPro" id="IPR036291">
    <property type="entry name" value="NAD(P)-bd_dom_sf"/>
</dbReference>
<sequence>MKIDDVKTIGVVGAGQMGRGIAQVCAAAGWRVLLVDVTEEALKDAIKKIGQAVTKAVEKGALRPDQAGAVLALIRPMRSLEQLVEAQVVIEAVPEDRVMKQEVFAKLGRICDPATILSSNTSSISIASLGVASGRADRVVGIHFMNPVPVMRLVEVVRGVETSERTLTLALELVRRLGKTPVVCKDFPGFIVNRVLIPMINEAIFALEDGVALAESIDLAMVEGANHPVGPLALADRIGLDTVLAICEVLYQDLGDPKFCPCPLLRKYVEAGWLGRKSGRGFYIYDEQPALNAS</sequence>
<evidence type="ECO:0000313" key="8">
    <source>
        <dbReference type="Proteomes" id="UP001179121"/>
    </source>
</evidence>
<accession>A0AA86MVT8</accession>
<dbReference type="KEGG" id="nti:DNFV4_00343"/>
<dbReference type="Pfam" id="PF02737">
    <property type="entry name" value="3HCDH_N"/>
    <property type="match status" value="1"/>
</dbReference>
<dbReference type="SUPFAM" id="SSF48179">
    <property type="entry name" value="6-phosphogluconate dehydrogenase C-terminal domain-like"/>
    <property type="match status" value="1"/>
</dbReference>
<dbReference type="InterPro" id="IPR006176">
    <property type="entry name" value="3-OHacyl-CoA_DH_NAD-bd"/>
</dbReference>
<feature type="binding site" evidence="4">
    <location>
        <position position="277"/>
    </location>
    <ligand>
        <name>NAD(+)</name>
        <dbReference type="ChEBI" id="CHEBI:57540"/>
    </ligand>
</feature>
<dbReference type="PROSITE" id="PS00067">
    <property type="entry name" value="3HCDH"/>
    <property type="match status" value="1"/>
</dbReference>
<keyword evidence="2" id="KW-0560">Oxidoreductase</keyword>
<evidence type="ECO:0000259" key="6">
    <source>
        <dbReference type="Pfam" id="PF02737"/>
    </source>
</evidence>
<keyword evidence="4" id="KW-0520">NAD</keyword>
<keyword evidence="8" id="KW-1185">Reference proteome</keyword>
<feature type="binding site" evidence="4">
    <location>
        <begin position="13"/>
        <end position="18"/>
    </location>
    <ligand>
        <name>NAD(+)</name>
        <dbReference type="ChEBI" id="CHEBI:57540"/>
    </ligand>
</feature>
<feature type="binding site" evidence="4">
    <location>
        <position position="100"/>
    </location>
    <ligand>
        <name>NAD(+)</name>
        <dbReference type="ChEBI" id="CHEBI:57540"/>
    </ligand>
</feature>
<dbReference type="GO" id="GO:0016616">
    <property type="term" value="F:oxidoreductase activity, acting on the CH-OH group of donors, NAD or NADP as acceptor"/>
    <property type="evidence" value="ECO:0007669"/>
    <property type="project" value="InterPro"/>
</dbReference>
<feature type="domain" description="3-hydroxyacyl-CoA dehydrogenase NAD binding" evidence="6">
    <location>
        <begin position="8"/>
        <end position="186"/>
    </location>
</feature>
<dbReference type="GO" id="GO:0006631">
    <property type="term" value="P:fatty acid metabolic process"/>
    <property type="evidence" value="ECO:0007669"/>
    <property type="project" value="InterPro"/>
</dbReference>
<dbReference type="GO" id="GO:0070403">
    <property type="term" value="F:NAD+ binding"/>
    <property type="evidence" value="ECO:0007669"/>
    <property type="project" value="InterPro"/>
</dbReference>
<feature type="binding site" evidence="4">
    <location>
        <position position="146"/>
    </location>
    <ligand>
        <name>NAD(+)</name>
        <dbReference type="ChEBI" id="CHEBI:57540"/>
    </ligand>
</feature>
<reference evidence="7" key="1">
    <citation type="submission" date="2022-10" db="EMBL/GenBank/DDBJ databases">
        <authorList>
            <person name="Koch H."/>
        </authorList>
    </citation>
    <scope>NUCLEOTIDE SEQUENCE</scope>
    <source>
        <strain evidence="7">DNF</strain>
    </source>
</reference>
<dbReference type="EMBL" id="OX365700">
    <property type="protein sequence ID" value="CAI4029923.1"/>
    <property type="molecule type" value="Genomic_DNA"/>
</dbReference>
<dbReference type="InterPro" id="IPR006108">
    <property type="entry name" value="3HC_DH_C"/>
</dbReference>
<evidence type="ECO:0000256" key="3">
    <source>
        <dbReference type="PIRSR" id="PIRSR000105-1"/>
    </source>
</evidence>
<dbReference type="InterPro" id="IPR006180">
    <property type="entry name" value="3-OHacyl-CoA_DH_CS"/>
</dbReference>
<dbReference type="AlphaFoldDB" id="A0AA86MVT8"/>
<dbReference type="PANTHER" id="PTHR48075">
    <property type="entry name" value="3-HYDROXYACYL-COA DEHYDROGENASE FAMILY PROTEIN"/>
    <property type="match status" value="1"/>
</dbReference>
<evidence type="ECO:0000313" key="7">
    <source>
        <dbReference type="EMBL" id="CAI4029923.1"/>
    </source>
</evidence>
<dbReference type="PIRSF" id="PIRSF000105">
    <property type="entry name" value="HCDH"/>
    <property type="match status" value="1"/>
</dbReference>
<dbReference type="InterPro" id="IPR022694">
    <property type="entry name" value="3-OHacyl-CoA_DH"/>
</dbReference>
<dbReference type="FunFam" id="3.40.50.720:FF:000009">
    <property type="entry name" value="Fatty oxidation complex, alpha subunit"/>
    <property type="match status" value="1"/>
</dbReference>
<proteinExistence type="inferred from homology"/>
<dbReference type="Proteomes" id="UP001179121">
    <property type="component" value="Chromosome"/>
</dbReference>
<dbReference type="Gene3D" id="1.10.1040.10">
    <property type="entry name" value="N-(1-d-carboxylethyl)-l-norvaline Dehydrogenase, domain 2"/>
    <property type="match status" value="1"/>
</dbReference>
<dbReference type="Gene3D" id="3.40.50.720">
    <property type="entry name" value="NAD(P)-binding Rossmann-like Domain"/>
    <property type="match status" value="1"/>
</dbReference>
<feature type="site" description="Important for catalytic activity" evidence="3">
    <location>
        <position position="143"/>
    </location>
</feature>
<feature type="binding site" evidence="4">
    <location>
        <position position="122"/>
    </location>
    <ligand>
        <name>NAD(+)</name>
        <dbReference type="ChEBI" id="CHEBI:57540"/>
    </ligand>
</feature>
<dbReference type="PANTHER" id="PTHR48075:SF5">
    <property type="entry name" value="3-HYDROXYBUTYRYL-COA DEHYDROGENASE"/>
    <property type="match status" value="1"/>
</dbReference>
<dbReference type="InterPro" id="IPR008927">
    <property type="entry name" value="6-PGluconate_DH-like_C_sf"/>
</dbReference>
<organism evidence="7 8">
    <name type="scientific">Nitrospira tepida</name>
    <dbReference type="NCBI Taxonomy" id="2973512"/>
    <lineage>
        <taxon>Bacteria</taxon>
        <taxon>Pseudomonadati</taxon>
        <taxon>Nitrospirota</taxon>
        <taxon>Nitrospiria</taxon>
        <taxon>Nitrospirales</taxon>
        <taxon>Nitrospiraceae</taxon>
        <taxon>Nitrospira</taxon>
    </lineage>
</organism>
<dbReference type="SUPFAM" id="SSF51735">
    <property type="entry name" value="NAD(P)-binding Rossmann-fold domains"/>
    <property type="match status" value="1"/>
</dbReference>
<evidence type="ECO:0000256" key="2">
    <source>
        <dbReference type="ARBA" id="ARBA00023002"/>
    </source>
</evidence>
<gene>
    <name evidence="7" type="ORF">DNFV4_00343</name>
</gene>
<protein>
    <submittedName>
        <fullName evidence="7">3-hydroxybutyryl-CoA dehydrogenase</fullName>
    </submittedName>
</protein>
<dbReference type="InterPro" id="IPR013328">
    <property type="entry name" value="6PGD_dom2"/>
</dbReference>
<name>A0AA86MVT8_9BACT</name>
<dbReference type="RefSeq" id="WP_289266937.1">
    <property type="nucleotide sequence ID" value="NZ_OX365700.1"/>
</dbReference>
<evidence type="ECO:0000256" key="4">
    <source>
        <dbReference type="PIRSR" id="PIRSR000105-2"/>
    </source>
</evidence>
<feature type="binding site" evidence="4">
    <location>
        <position position="95"/>
    </location>
    <ligand>
        <name>NAD(+)</name>
        <dbReference type="ChEBI" id="CHEBI:57540"/>
    </ligand>
</feature>
<feature type="domain" description="3-hydroxyacyl-CoA dehydrogenase C-terminal" evidence="5">
    <location>
        <begin position="189"/>
        <end position="285"/>
    </location>
</feature>